<dbReference type="GO" id="GO:0016020">
    <property type="term" value="C:membrane"/>
    <property type="evidence" value="ECO:0007669"/>
    <property type="project" value="TreeGrafter"/>
</dbReference>
<dbReference type="GO" id="GO:0004806">
    <property type="term" value="F:triacylglycerol lipase activity"/>
    <property type="evidence" value="ECO:0007669"/>
    <property type="project" value="TreeGrafter"/>
</dbReference>
<dbReference type="GO" id="GO:0019433">
    <property type="term" value="P:triglyceride catabolic process"/>
    <property type="evidence" value="ECO:0007669"/>
    <property type="project" value="TreeGrafter"/>
</dbReference>
<dbReference type="InterPro" id="IPR002641">
    <property type="entry name" value="PNPLA_dom"/>
</dbReference>
<keyword evidence="2" id="KW-0378">Hydrolase</keyword>
<evidence type="ECO:0000259" key="3">
    <source>
        <dbReference type="PROSITE" id="PS51635"/>
    </source>
</evidence>
<keyword evidence="2" id="KW-0442">Lipid degradation</keyword>
<proteinExistence type="predicted"/>
<keyword evidence="1 2" id="KW-0443">Lipid metabolism</keyword>
<feature type="active site" description="Proton acceptor" evidence="2">
    <location>
        <position position="188"/>
    </location>
</feature>
<evidence type="ECO:0000256" key="1">
    <source>
        <dbReference type="ARBA" id="ARBA00023098"/>
    </source>
</evidence>
<dbReference type="Proteomes" id="UP000009168">
    <property type="component" value="Unassembled WGS sequence"/>
</dbReference>
<dbReference type="HOGENOM" id="CLU_981708_0_0_1"/>
<dbReference type="AlphaFoldDB" id="I7LW83"/>
<feature type="short sequence motif" description="GXSXG" evidence="2">
    <location>
        <begin position="57"/>
        <end position="61"/>
    </location>
</feature>
<feature type="active site" description="Nucleophile" evidence="2">
    <location>
        <position position="59"/>
    </location>
</feature>
<gene>
    <name evidence="4" type="ORF">TTHERM_00317060</name>
</gene>
<dbReference type="EMBL" id="GG662605">
    <property type="protein sequence ID" value="EAS01142.1"/>
    <property type="molecule type" value="Genomic_DNA"/>
</dbReference>
<protein>
    <submittedName>
        <fullName evidence="4">Patatin family phospholipase</fullName>
    </submittedName>
</protein>
<dbReference type="PROSITE" id="PS51635">
    <property type="entry name" value="PNPLA"/>
    <property type="match status" value="1"/>
</dbReference>
<dbReference type="PANTHER" id="PTHR12406:SF7">
    <property type="entry name" value="PATATIN-LIKE PHOSPHOLIPASE DOMAIN-CONTAINING PROTEIN 4"/>
    <property type="match status" value="1"/>
</dbReference>
<dbReference type="GO" id="GO:0005737">
    <property type="term" value="C:cytoplasm"/>
    <property type="evidence" value="ECO:0007669"/>
    <property type="project" value="TreeGrafter"/>
</dbReference>
<dbReference type="InterPro" id="IPR016035">
    <property type="entry name" value="Acyl_Trfase/lysoPLipase"/>
</dbReference>
<dbReference type="SUPFAM" id="SSF52151">
    <property type="entry name" value="FabD/lysophospholipase-like"/>
    <property type="match status" value="1"/>
</dbReference>
<accession>I7LW83</accession>
<dbReference type="PANTHER" id="PTHR12406">
    <property type="entry name" value="CALCIUM-INDEPENDENT PHOSPHOLIPASE A2 IPLA2 -RELATED"/>
    <property type="match status" value="1"/>
</dbReference>
<dbReference type="eggNOG" id="ENOG502R2RQ">
    <property type="taxonomic scope" value="Eukaryota"/>
</dbReference>
<dbReference type="RefSeq" id="XP_001021387.1">
    <property type="nucleotide sequence ID" value="XM_001021387.3"/>
</dbReference>
<dbReference type="GeneID" id="7829777"/>
<dbReference type="OrthoDB" id="197155at2759"/>
<feature type="short sequence motif" description="DGA/G" evidence="2">
    <location>
        <begin position="188"/>
        <end position="190"/>
    </location>
</feature>
<dbReference type="OMA" id="RWSAYEY"/>
<organism evidence="4 5">
    <name type="scientific">Tetrahymena thermophila (strain SB210)</name>
    <dbReference type="NCBI Taxonomy" id="312017"/>
    <lineage>
        <taxon>Eukaryota</taxon>
        <taxon>Sar</taxon>
        <taxon>Alveolata</taxon>
        <taxon>Ciliophora</taxon>
        <taxon>Intramacronucleata</taxon>
        <taxon>Oligohymenophorea</taxon>
        <taxon>Hymenostomatida</taxon>
        <taxon>Tetrahymenina</taxon>
        <taxon>Tetrahymenidae</taxon>
        <taxon>Tetrahymena</taxon>
    </lineage>
</organism>
<dbReference type="GO" id="GO:0005811">
    <property type="term" value="C:lipid droplet"/>
    <property type="evidence" value="ECO:0007669"/>
    <property type="project" value="TreeGrafter"/>
</dbReference>
<evidence type="ECO:0000256" key="2">
    <source>
        <dbReference type="PROSITE-ProRule" id="PRU01161"/>
    </source>
</evidence>
<sequence>METIDQQQINIGQDQQPRKKELLFSGGAGAVGYQMGYCQGLIEIVGKEKLKEYRVGGVSAGSAVAGYFLLAVYDQEHSMKDSYYKYARKMFEKSNKKYFGLFTSCDTVRDLAYMYWDLVINNPNLPSLKDNFHLCMTHLQGIFSIKPLIVNEFLSREDFGEAVSASCALPLITTFGPCRKFRGNRVVDGGFTRPIPYIDEDSEKVFLNVLPDFCNLIQKMPKNISILNITSKSDVLFPRDYWLWSEYWSDEMYLKGYLAALNDVDAIKQAFKINEQQ</sequence>
<feature type="domain" description="PNPLA" evidence="3">
    <location>
        <begin position="22"/>
        <end position="201"/>
    </location>
</feature>
<comment type="caution">
    <text evidence="2">Lacks conserved residue(s) required for the propagation of feature annotation.</text>
</comment>
<dbReference type="Pfam" id="PF01734">
    <property type="entry name" value="Patatin"/>
    <property type="match status" value="1"/>
</dbReference>
<evidence type="ECO:0000313" key="5">
    <source>
        <dbReference type="Proteomes" id="UP000009168"/>
    </source>
</evidence>
<name>I7LW83_TETTS</name>
<evidence type="ECO:0000313" key="4">
    <source>
        <dbReference type="EMBL" id="EAS01142.1"/>
    </source>
</evidence>
<dbReference type="InParanoid" id="I7LW83"/>
<dbReference type="KEGG" id="tet:TTHERM_00317060"/>
<dbReference type="InterPro" id="IPR033562">
    <property type="entry name" value="PLPL"/>
</dbReference>
<dbReference type="GO" id="GO:0055088">
    <property type="term" value="P:lipid homeostasis"/>
    <property type="evidence" value="ECO:0007669"/>
    <property type="project" value="TreeGrafter"/>
</dbReference>
<keyword evidence="5" id="KW-1185">Reference proteome</keyword>
<reference evidence="5" key="1">
    <citation type="journal article" date="2006" name="PLoS Biol.">
        <title>Macronuclear genome sequence of the ciliate Tetrahymena thermophila, a model eukaryote.</title>
        <authorList>
            <person name="Eisen J.A."/>
            <person name="Coyne R.S."/>
            <person name="Wu M."/>
            <person name="Wu D."/>
            <person name="Thiagarajan M."/>
            <person name="Wortman J.R."/>
            <person name="Badger J.H."/>
            <person name="Ren Q."/>
            <person name="Amedeo P."/>
            <person name="Jones K.M."/>
            <person name="Tallon L.J."/>
            <person name="Delcher A.L."/>
            <person name="Salzberg S.L."/>
            <person name="Silva J.C."/>
            <person name="Haas B.J."/>
            <person name="Majoros W.H."/>
            <person name="Farzad M."/>
            <person name="Carlton J.M."/>
            <person name="Smith R.K. Jr."/>
            <person name="Garg J."/>
            <person name="Pearlman R.E."/>
            <person name="Karrer K.M."/>
            <person name="Sun L."/>
            <person name="Manning G."/>
            <person name="Elde N.C."/>
            <person name="Turkewitz A.P."/>
            <person name="Asai D.J."/>
            <person name="Wilkes D.E."/>
            <person name="Wang Y."/>
            <person name="Cai H."/>
            <person name="Collins K."/>
            <person name="Stewart B.A."/>
            <person name="Lee S.R."/>
            <person name="Wilamowska K."/>
            <person name="Weinberg Z."/>
            <person name="Ruzzo W.L."/>
            <person name="Wloga D."/>
            <person name="Gaertig J."/>
            <person name="Frankel J."/>
            <person name="Tsao C.-C."/>
            <person name="Gorovsky M.A."/>
            <person name="Keeling P.J."/>
            <person name="Waller R.F."/>
            <person name="Patron N.J."/>
            <person name="Cherry J.M."/>
            <person name="Stover N.A."/>
            <person name="Krieger C.J."/>
            <person name="del Toro C."/>
            <person name="Ryder H.F."/>
            <person name="Williamson S.C."/>
            <person name="Barbeau R.A."/>
            <person name="Hamilton E.P."/>
            <person name="Orias E."/>
        </authorList>
    </citation>
    <scope>NUCLEOTIDE SEQUENCE [LARGE SCALE GENOMIC DNA]</scope>
    <source>
        <strain evidence="5">SB210</strain>
    </source>
</reference>